<feature type="region of interest" description="Disordered" evidence="2">
    <location>
        <begin position="301"/>
        <end position="333"/>
    </location>
</feature>
<feature type="compositionally biased region" description="Low complexity" evidence="2">
    <location>
        <begin position="436"/>
        <end position="462"/>
    </location>
</feature>
<feature type="compositionally biased region" description="Low complexity" evidence="2">
    <location>
        <begin position="483"/>
        <end position="493"/>
    </location>
</feature>
<dbReference type="EMBL" id="JADEXG010000041">
    <property type="protein sequence ID" value="MBE9078828.1"/>
    <property type="molecule type" value="Genomic_DNA"/>
</dbReference>
<feature type="compositionally biased region" description="Acidic residues" evidence="2">
    <location>
        <begin position="942"/>
        <end position="951"/>
    </location>
</feature>
<evidence type="ECO:0000313" key="4">
    <source>
        <dbReference type="Proteomes" id="UP000636505"/>
    </source>
</evidence>
<feature type="compositionally biased region" description="Low complexity" evidence="2">
    <location>
        <begin position="925"/>
        <end position="935"/>
    </location>
</feature>
<keyword evidence="1" id="KW-0175">Coiled coil</keyword>
<feature type="region of interest" description="Disordered" evidence="2">
    <location>
        <begin position="436"/>
        <end position="511"/>
    </location>
</feature>
<feature type="compositionally biased region" description="Acidic residues" evidence="2">
    <location>
        <begin position="619"/>
        <end position="636"/>
    </location>
</feature>
<accession>A0A8J7AWW5</accession>
<feature type="region of interest" description="Disordered" evidence="2">
    <location>
        <begin position="920"/>
        <end position="975"/>
    </location>
</feature>
<feature type="compositionally biased region" description="Acidic residues" evidence="2">
    <location>
        <begin position="788"/>
        <end position="804"/>
    </location>
</feature>
<feature type="coiled-coil region" evidence="1">
    <location>
        <begin position="109"/>
        <end position="136"/>
    </location>
</feature>
<feature type="region of interest" description="Disordered" evidence="2">
    <location>
        <begin position="605"/>
        <end position="669"/>
    </location>
</feature>
<dbReference type="Proteomes" id="UP000636505">
    <property type="component" value="Unassembled WGS sequence"/>
</dbReference>
<feature type="region of interest" description="Disordered" evidence="2">
    <location>
        <begin position="1014"/>
        <end position="1059"/>
    </location>
</feature>
<feature type="region of interest" description="Disordered" evidence="2">
    <location>
        <begin position="541"/>
        <end position="592"/>
    </location>
</feature>
<dbReference type="RefSeq" id="WP_193909064.1">
    <property type="nucleotide sequence ID" value="NZ_JADEXG010000041.1"/>
</dbReference>
<feature type="compositionally biased region" description="Basic and acidic residues" evidence="2">
    <location>
        <begin position="1022"/>
        <end position="1032"/>
    </location>
</feature>
<proteinExistence type="predicted"/>
<organism evidence="3 4">
    <name type="scientific">Vasconcelosia minhoensis LEGE 07310</name>
    <dbReference type="NCBI Taxonomy" id="915328"/>
    <lineage>
        <taxon>Bacteria</taxon>
        <taxon>Bacillati</taxon>
        <taxon>Cyanobacteriota</taxon>
        <taxon>Cyanophyceae</taxon>
        <taxon>Nodosilineales</taxon>
        <taxon>Cymatolegaceae</taxon>
        <taxon>Vasconcelosia</taxon>
        <taxon>Vasconcelosia minhoensis</taxon>
    </lineage>
</organism>
<protein>
    <submittedName>
        <fullName evidence="3">Uncharacterized protein</fullName>
    </submittedName>
</protein>
<keyword evidence="4" id="KW-1185">Reference proteome</keyword>
<evidence type="ECO:0000256" key="1">
    <source>
        <dbReference type="SAM" id="Coils"/>
    </source>
</evidence>
<dbReference type="PANTHER" id="PTHR42749">
    <property type="entry name" value="CELL SHAPE-DETERMINING PROTEIN MREB"/>
    <property type="match status" value="1"/>
</dbReference>
<dbReference type="PANTHER" id="PTHR42749:SF1">
    <property type="entry name" value="CELL SHAPE-DETERMINING PROTEIN MREB"/>
    <property type="match status" value="1"/>
</dbReference>
<gene>
    <name evidence="3" type="ORF">IQ241_16260</name>
</gene>
<feature type="compositionally biased region" description="Acidic residues" evidence="2">
    <location>
        <begin position="498"/>
        <end position="510"/>
    </location>
</feature>
<name>A0A8J7AWW5_9CYAN</name>
<sequence length="1673" mass="180355">MTSQKDQIQTLIAEINAALSSQANPRLPWVMSSETTQQQEVLAHTKEYLQSLQQVLETPGGWGPINPTTGQIASPSSTAGANAVTPGDTAEHVLQALLVEMQHLKTHTLQPLRSEIESLSQQRDALQAELRQLADQRTQPSATAGMGESVNQQQLNRFLESLMARLQANLSAQVAGTLAKLEAGRADDLLLAPNATAAELTAAELRLHPAQRLEQLRLLQAQSDQLLLKLDSTLQVVFEALQKSVSSYQESLAEGLESMHGLGRQGEGVVRALVSYLAQQLGQEASIYLAAETAEAANAVTVSSRPLQPPAASGNIPDETSSAPEPPDPDNTLSAAEASLAADLDIGPDLDLADDDIEMETFDFDLDDDFDESLDEPVQLENDDPDAGLNLTAAESDNLDAEILDLDLNAGFDERFDPPDPLDDDLDFLEFDQETAAQSEPAAAAPGAAAPAEPPVTTAPAADADDDVLELLDASLADDADSELPSSSDLPGSITGELDSDEGAEGEDLDALYQNLFEAEAADDLAENSLADDRAAAAGIAPQLKRDEPEAAVEFEQAVPKVERSDDANQRGAEASDIATDTAPETADSDLAEAETWLFGLEPDSAMAVSPTPDWLNPESDDSPDPVAEDADEDALEALFGPDLTMPSEPPEPAAETIESLSELLPDPNQAASVEFSSVNDSFESVSEADEATLDDVYIAAPAGEDLLGSEAAGGDEENSLDFEFGQDLSSQLDQDLLSLDPVQPPELDPELDPAALADWYQFRADDENPAAIPEPESIAEPVAEPTQIDEPDPLALDLEDEAATEPPAEPVQTSAEVLEDEAPLALEDLTLEDLVSEVSEDDIDFEDEPIDQIFAMDAASAELSAKPTNLDTELDDDFDLDLELADDAAWSACSDSDAERLELDDSALEPVTQGQASFAEMGFEESFPPELPESAMVPDAPEPEEFDSESAESAPPPVPADDLTQSELAGEMPTDLAAQLEALNREAARAAELETASSNVLDQMLADFESPIAPAAPVTEPRIESEHRIEQPEPAAEVTEQRSPISPPDSAAPGAEPDWFLGLDLGSTGLSAVLMNRTDGQVYPLYWYESGDPATKRFRLPTVAWLSADHQVLAVGAAAWNQASQIQSSDPTQGSYAVRQLKPLLKVGVPHRTADADEPLIQWTEQRSLPLVAVQSALEKLLSSLVDQGQSDQPQCGAVGLEAEQLQTVIAALQGAIVGYPTNWPDTYSFNIREVLLTAGLVDHTEQIFFVEDAIAAVLSGLPDPQTGAADPGTPSHQPSLYNCDWQGGTAIISAGAVLSEIALVDLPERLSDLSYSAFTLRSFAYAGNSLDQDIICQLLHPPETNQSLVPAPSSADPNQDWHWHADLPDWADQDWQSLGLDQLTLPQPGESDIANRYRLQQRLESSPLGQSLLEAAHYLKLVLQHQPQCQLDLGNHRWLVKRRELESRIFLPYIQRIKRHLNILLSQQGLSAQAVKQVICTGGSASLAALARWLRQKFPNATIIQDTYSGSFPNSCSRVAYGLANLARYPQVLDVHRQQYSDYFLLMELLRCFPQQPQPVSRIMQLLEQRGINTQVCQLHILALLGGHLPPGLIPSGADRVLISPQSQELGLYQAFAEAPLFERQDGQIYVPNLEQRKRLRAYLEQILSTKHQQLSEPLISQLAPTAEAAS</sequence>
<comment type="caution">
    <text evidence="3">The sequence shown here is derived from an EMBL/GenBank/DDBJ whole genome shotgun (WGS) entry which is preliminary data.</text>
</comment>
<evidence type="ECO:0000313" key="3">
    <source>
        <dbReference type="EMBL" id="MBE9078828.1"/>
    </source>
</evidence>
<dbReference type="Gene3D" id="3.30.420.40">
    <property type="match status" value="1"/>
</dbReference>
<dbReference type="SUPFAM" id="SSF53067">
    <property type="entry name" value="Actin-like ATPase domain"/>
    <property type="match status" value="1"/>
</dbReference>
<feature type="compositionally biased region" description="Acidic residues" evidence="2">
    <location>
        <begin position="463"/>
        <end position="482"/>
    </location>
</feature>
<evidence type="ECO:0000256" key="2">
    <source>
        <dbReference type="SAM" id="MobiDB-lite"/>
    </source>
</evidence>
<dbReference type="InterPro" id="IPR043129">
    <property type="entry name" value="ATPase_NBD"/>
</dbReference>
<reference evidence="3" key="1">
    <citation type="submission" date="2020-10" db="EMBL/GenBank/DDBJ databases">
        <authorList>
            <person name="Castelo-Branco R."/>
            <person name="Eusebio N."/>
            <person name="Adriana R."/>
            <person name="Vieira A."/>
            <person name="Brugerolle De Fraissinette N."/>
            <person name="Rezende De Castro R."/>
            <person name="Schneider M.P."/>
            <person name="Vasconcelos V."/>
            <person name="Leao P.N."/>
        </authorList>
    </citation>
    <scope>NUCLEOTIDE SEQUENCE</scope>
    <source>
        <strain evidence="3">LEGE 07310</strain>
    </source>
</reference>
<feature type="compositionally biased region" description="Low complexity" evidence="2">
    <location>
        <begin position="727"/>
        <end position="741"/>
    </location>
</feature>
<feature type="region of interest" description="Disordered" evidence="2">
    <location>
        <begin position="708"/>
        <end position="817"/>
    </location>
</feature>
<dbReference type="Gene3D" id="3.90.640.10">
    <property type="entry name" value="Actin, Chain A, domain 4"/>
    <property type="match status" value="1"/>
</dbReference>